<gene>
    <name evidence="2" type="ORF">GCM10017559_47550</name>
</gene>
<feature type="transmembrane region" description="Helical" evidence="1">
    <location>
        <begin position="130"/>
        <end position="150"/>
    </location>
</feature>
<evidence type="ECO:0008006" key="4">
    <source>
        <dbReference type="Google" id="ProtNLM"/>
    </source>
</evidence>
<reference evidence="3" key="1">
    <citation type="journal article" date="2019" name="Int. J. Syst. Evol. Microbiol.">
        <title>The Global Catalogue of Microorganisms (GCM) 10K type strain sequencing project: providing services to taxonomists for standard genome sequencing and annotation.</title>
        <authorList>
            <consortium name="The Broad Institute Genomics Platform"/>
            <consortium name="The Broad Institute Genome Sequencing Center for Infectious Disease"/>
            <person name="Wu L."/>
            <person name="Ma J."/>
        </authorList>
    </citation>
    <scope>NUCLEOTIDE SEQUENCE [LARGE SCALE GENOMIC DNA]</scope>
    <source>
        <strain evidence="3">JCM 3106</strain>
    </source>
</reference>
<keyword evidence="1" id="KW-1133">Transmembrane helix</keyword>
<comment type="caution">
    <text evidence="2">The sequence shown here is derived from an EMBL/GenBank/DDBJ whole genome shotgun (WGS) entry which is preliminary data.</text>
</comment>
<organism evidence="2 3">
    <name type="scientific">Streptosporangium longisporum</name>
    <dbReference type="NCBI Taxonomy" id="46187"/>
    <lineage>
        <taxon>Bacteria</taxon>
        <taxon>Bacillati</taxon>
        <taxon>Actinomycetota</taxon>
        <taxon>Actinomycetes</taxon>
        <taxon>Streptosporangiales</taxon>
        <taxon>Streptosporangiaceae</taxon>
        <taxon>Streptosporangium</taxon>
    </lineage>
</organism>
<keyword evidence="1" id="KW-0812">Transmembrane</keyword>
<sequence length="171" mass="18721">MKRVTRRGKQILDVLHYTTSVGWLGVGFTQLALNLFALSVPELRVPAHEIAHLLDRWVLILLALGSLVTGLLLGLKTRWGVLRYRWVLVKLLLTLALLVFAPVWLGGWVVEAIRLAGLLDPAYSAVRDDLIMGSVAMVSTLALMVVVSVVKPWGRVAPARRREATAGDGPA</sequence>
<evidence type="ECO:0000256" key="1">
    <source>
        <dbReference type="SAM" id="Phobius"/>
    </source>
</evidence>
<evidence type="ECO:0000313" key="3">
    <source>
        <dbReference type="Proteomes" id="UP001499930"/>
    </source>
</evidence>
<feature type="transmembrane region" description="Helical" evidence="1">
    <location>
        <begin position="57"/>
        <end position="75"/>
    </location>
</feature>
<dbReference type="Proteomes" id="UP001499930">
    <property type="component" value="Unassembled WGS sequence"/>
</dbReference>
<keyword evidence="3" id="KW-1185">Reference proteome</keyword>
<name>A0ABP6KQ49_9ACTN</name>
<accession>A0ABP6KQ49</accession>
<dbReference type="RefSeq" id="WP_344898970.1">
    <property type="nucleotide sequence ID" value="NZ_BAAAWD010000014.1"/>
</dbReference>
<evidence type="ECO:0000313" key="2">
    <source>
        <dbReference type="EMBL" id="GAA3018130.1"/>
    </source>
</evidence>
<feature type="transmembrane region" description="Helical" evidence="1">
    <location>
        <begin position="87"/>
        <end position="110"/>
    </location>
</feature>
<protein>
    <recommendedName>
        <fullName evidence="4">DUF2269 domain-containing protein</fullName>
    </recommendedName>
</protein>
<keyword evidence="1" id="KW-0472">Membrane</keyword>
<dbReference type="EMBL" id="BAAAWD010000014">
    <property type="protein sequence ID" value="GAA3018130.1"/>
    <property type="molecule type" value="Genomic_DNA"/>
</dbReference>
<feature type="transmembrane region" description="Helical" evidence="1">
    <location>
        <begin position="12"/>
        <end position="37"/>
    </location>
</feature>
<proteinExistence type="predicted"/>